<evidence type="ECO:0000256" key="3">
    <source>
        <dbReference type="ARBA" id="ARBA00004824"/>
    </source>
</evidence>
<gene>
    <name evidence="17" type="primary">ilvE</name>
    <name evidence="18" type="ORF">C3F09_11285</name>
</gene>
<dbReference type="Gene3D" id="3.30.470.10">
    <property type="match status" value="1"/>
</dbReference>
<proteinExistence type="inferred from homology"/>
<protein>
    <recommendedName>
        <fullName evidence="17">Branched-chain-amino-acid aminotransferase</fullName>
        <shortName evidence="17">BCAT</shortName>
        <ecNumber evidence="17">2.6.1.42</ecNumber>
    </recommendedName>
</protein>
<dbReference type="InterPro" id="IPR018300">
    <property type="entry name" value="Aminotrans_IV_CS"/>
</dbReference>
<reference evidence="18 19" key="1">
    <citation type="journal article" date="2018" name="ISME J.">
        <title>A methanotrophic archaeon couples anaerobic oxidation of methane to Fe(III) reduction.</title>
        <authorList>
            <person name="Cai C."/>
            <person name="Leu A.O."/>
            <person name="Xie G.J."/>
            <person name="Guo J."/>
            <person name="Feng Y."/>
            <person name="Zhao J.X."/>
            <person name="Tyson G.W."/>
            <person name="Yuan Z."/>
            <person name="Hu S."/>
        </authorList>
    </citation>
    <scope>NUCLEOTIDE SEQUENCE [LARGE SCALE GENOMIC DNA]</scope>
    <source>
        <strain evidence="18">FeB_12</strain>
    </source>
</reference>
<comment type="pathway">
    <text evidence="5 17">Amino-acid biosynthesis; L-leucine biosynthesis; L-leucine from 3-methyl-2-oxobutanoate: step 4/4.</text>
</comment>
<dbReference type="InterPro" id="IPR043131">
    <property type="entry name" value="BCAT-like_N"/>
</dbReference>
<evidence type="ECO:0000256" key="1">
    <source>
        <dbReference type="ARBA" id="ARBA00001933"/>
    </source>
</evidence>
<evidence type="ECO:0000256" key="13">
    <source>
        <dbReference type="ARBA" id="ARBA00048798"/>
    </source>
</evidence>
<evidence type="ECO:0000256" key="5">
    <source>
        <dbReference type="ARBA" id="ARBA00005072"/>
    </source>
</evidence>
<comment type="function">
    <text evidence="2 17">Acts on leucine, isoleucine and valine.</text>
</comment>
<dbReference type="Proteomes" id="UP000250918">
    <property type="component" value="Unassembled WGS sequence"/>
</dbReference>
<dbReference type="PANTHER" id="PTHR42743:SF11">
    <property type="entry name" value="AMINODEOXYCHORISMATE LYASE"/>
    <property type="match status" value="1"/>
</dbReference>
<dbReference type="GO" id="GO:0009098">
    <property type="term" value="P:L-leucine biosynthetic process"/>
    <property type="evidence" value="ECO:0007669"/>
    <property type="project" value="UniProtKB-UniPathway"/>
</dbReference>
<organism evidence="18 19">
    <name type="scientific">candidate division GN15 bacterium</name>
    <dbReference type="NCBI Taxonomy" id="2072418"/>
    <lineage>
        <taxon>Bacteria</taxon>
        <taxon>candidate division GN15</taxon>
    </lineage>
</organism>
<evidence type="ECO:0000256" key="17">
    <source>
        <dbReference type="RuleBase" id="RU364094"/>
    </source>
</evidence>
<dbReference type="NCBIfam" id="NF005146">
    <property type="entry name" value="PRK06606.1"/>
    <property type="match status" value="1"/>
</dbReference>
<name>A0A855X3Q4_9BACT</name>
<dbReference type="SUPFAM" id="SSF56752">
    <property type="entry name" value="D-aminoacid aminotransferase-like PLP-dependent enzymes"/>
    <property type="match status" value="1"/>
</dbReference>
<evidence type="ECO:0000256" key="10">
    <source>
        <dbReference type="ARBA" id="ARBA00022898"/>
    </source>
</evidence>
<evidence type="ECO:0000256" key="7">
    <source>
        <dbReference type="ARBA" id="ARBA00022576"/>
    </source>
</evidence>
<keyword evidence="8 17" id="KW-0028">Amino-acid biosynthesis</keyword>
<dbReference type="GO" id="GO:0005829">
    <property type="term" value="C:cytosol"/>
    <property type="evidence" value="ECO:0007669"/>
    <property type="project" value="TreeGrafter"/>
</dbReference>
<evidence type="ECO:0000313" key="18">
    <source>
        <dbReference type="EMBL" id="PWB68648.1"/>
    </source>
</evidence>
<dbReference type="PANTHER" id="PTHR42743">
    <property type="entry name" value="AMINO-ACID AMINOTRANSFERASE"/>
    <property type="match status" value="1"/>
</dbReference>
<dbReference type="AlphaFoldDB" id="A0A855X3Q4"/>
<dbReference type="GO" id="GO:0009099">
    <property type="term" value="P:L-valine biosynthetic process"/>
    <property type="evidence" value="ECO:0007669"/>
    <property type="project" value="UniProtKB-UniPathway"/>
</dbReference>
<accession>A0A855X3Q4</accession>
<comment type="catalytic activity">
    <reaction evidence="14 17">
        <text>L-leucine + 2-oxoglutarate = 4-methyl-2-oxopentanoate + L-glutamate</text>
        <dbReference type="Rhea" id="RHEA:18321"/>
        <dbReference type="ChEBI" id="CHEBI:16810"/>
        <dbReference type="ChEBI" id="CHEBI:17865"/>
        <dbReference type="ChEBI" id="CHEBI:29985"/>
        <dbReference type="ChEBI" id="CHEBI:57427"/>
        <dbReference type="EC" id="2.6.1.42"/>
    </reaction>
</comment>
<comment type="catalytic activity">
    <reaction evidence="13 17">
        <text>L-isoleucine + 2-oxoglutarate = (S)-3-methyl-2-oxopentanoate + L-glutamate</text>
        <dbReference type="Rhea" id="RHEA:24801"/>
        <dbReference type="ChEBI" id="CHEBI:16810"/>
        <dbReference type="ChEBI" id="CHEBI:29985"/>
        <dbReference type="ChEBI" id="CHEBI:35146"/>
        <dbReference type="ChEBI" id="CHEBI:58045"/>
        <dbReference type="EC" id="2.6.1.42"/>
    </reaction>
</comment>
<comment type="cofactor">
    <cofactor evidence="1 16">
        <name>pyridoxal 5'-phosphate</name>
        <dbReference type="ChEBI" id="CHEBI:597326"/>
    </cofactor>
</comment>
<dbReference type="InterPro" id="IPR001544">
    <property type="entry name" value="Aminotrans_IV"/>
</dbReference>
<evidence type="ECO:0000256" key="12">
    <source>
        <dbReference type="ARBA" id="ARBA00048212"/>
    </source>
</evidence>
<dbReference type="PROSITE" id="PS00770">
    <property type="entry name" value="AA_TRANSFER_CLASS_4"/>
    <property type="match status" value="1"/>
</dbReference>
<dbReference type="InterPro" id="IPR005785">
    <property type="entry name" value="B_amino_transI"/>
</dbReference>
<comment type="pathway">
    <text evidence="3 17">Amino-acid biosynthesis; L-isoleucine biosynthesis; L-isoleucine from 2-oxobutanoate: step 4/4.</text>
</comment>
<dbReference type="UniPathway" id="UPA00047">
    <property type="reaction ID" value="UER00058"/>
</dbReference>
<dbReference type="Gene3D" id="3.20.10.10">
    <property type="entry name" value="D-amino Acid Aminotransferase, subunit A, domain 2"/>
    <property type="match status" value="1"/>
</dbReference>
<keyword evidence="9 17" id="KW-0808">Transferase</keyword>
<dbReference type="InterPro" id="IPR050571">
    <property type="entry name" value="Class-IV_PLP-Dep_Aminotrnsfr"/>
</dbReference>
<dbReference type="NCBIfam" id="TIGR01122">
    <property type="entry name" value="ilvE_I"/>
    <property type="match status" value="1"/>
</dbReference>
<dbReference type="EMBL" id="PQAP01000194">
    <property type="protein sequence ID" value="PWB68648.1"/>
    <property type="molecule type" value="Genomic_DNA"/>
</dbReference>
<dbReference type="FunFam" id="3.20.10.10:FF:000001">
    <property type="entry name" value="Branched-chain-amino-acid aminotransferase"/>
    <property type="match status" value="1"/>
</dbReference>
<dbReference type="GO" id="GO:0009097">
    <property type="term" value="P:isoleucine biosynthetic process"/>
    <property type="evidence" value="ECO:0007669"/>
    <property type="project" value="UniProtKB-UniPathway"/>
</dbReference>
<keyword evidence="7 17" id="KW-0032">Aminotransferase</keyword>
<keyword evidence="11 17" id="KW-0100">Branched-chain amino acid biosynthesis</keyword>
<evidence type="ECO:0000256" key="2">
    <source>
        <dbReference type="ARBA" id="ARBA00003109"/>
    </source>
</evidence>
<comment type="similarity">
    <text evidence="6 15">Belongs to the class-IV pyridoxal-phosphate-dependent aminotransferase family.</text>
</comment>
<dbReference type="EC" id="2.6.1.42" evidence="17"/>
<evidence type="ECO:0000256" key="11">
    <source>
        <dbReference type="ARBA" id="ARBA00023304"/>
    </source>
</evidence>
<comment type="pathway">
    <text evidence="4 17">Amino-acid biosynthesis; L-valine biosynthesis; L-valine from pyruvate: step 4/4.</text>
</comment>
<keyword evidence="10 16" id="KW-0663">Pyridoxal phosphate</keyword>
<evidence type="ECO:0000256" key="6">
    <source>
        <dbReference type="ARBA" id="ARBA00009320"/>
    </source>
</evidence>
<dbReference type="UniPathway" id="UPA00048">
    <property type="reaction ID" value="UER00073"/>
</dbReference>
<comment type="caution">
    <text evidence="18">The sequence shown here is derived from an EMBL/GenBank/DDBJ whole genome shotgun (WGS) entry which is preliminary data.</text>
</comment>
<dbReference type="GO" id="GO:0004084">
    <property type="term" value="F:branched-chain-amino-acid transaminase activity"/>
    <property type="evidence" value="ECO:0007669"/>
    <property type="project" value="UniProtKB-EC"/>
</dbReference>
<sequence>MAFEKVDYIWMNGRMVPWDDAKIHVLSHVVHYGTSIFEGMRVYKTSKGPAAFRLNDHTTRLFNSAKIYRMQVPYTKDEINDAILNVVGANRMEECYVRPLVYRGYNQLGVDPSPCPVDVAIAVWVWGKYLGPEALEKGVSVCVSSWARPAPNTLPLMAKAAANYMNSQLVKMEAMQHGYAEGIALDVYGHVSEGSAQNIFIVRRGVLFTPPLSASVLPGITRNSIIQIAQDRGYRVEEQDIPREALYLADEVFFTGSAAEVTPVASVDKITVGEGKCGPITRELQKAFFDIIEGRAEDTHNWLTLVPKYNTVGVK</sequence>
<evidence type="ECO:0000256" key="14">
    <source>
        <dbReference type="ARBA" id="ARBA00049229"/>
    </source>
</evidence>
<dbReference type="Pfam" id="PF01063">
    <property type="entry name" value="Aminotran_4"/>
    <property type="match status" value="1"/>
</dbReference>
<dbReference type="InterPro" id="IPR043132">
    <property type="entry name" value="BCAT-like_C"/>
</dbReference>
<evidence type="ECO:0000256" key="9">
    <source>
        <dbReference type="ARBA" id="ARBA00022679"/>
    </source>
</evidence>
<dbReference type="InterPro" id="IPR036038">
    <property type="entry name" value="Aminotransferase-like"/>
</dbReference>
<evidence type="ECO:0000256" key="4">
    <source>
        <dbReference type="ARBA" id="ARBA00004931"/>
    </source>
</evidence>
<dbReference type="CDD" id="cd01557">
    <property type="entry name" value="BCAT_beta_family"/>
    <property type="match status" value="1"/>
</dbReference>
<comment type="catalytic activity">
    <reaction evidence="12 17">
        <text>L-valine + 2-oxoglutarate = 3-methyl-2-oxobutanoate + L-glutamate</text>
        <dbReference type="Rhea" id="RHEA:24813"/>
        <dbReference type="ChEBI" id="CHEBI:11851"/>
        <dbReference type="ChEBI" id="CHEBI:16810"/>
        <dbReference type="ChEBI" id="CHEBI:29985"/>
        <dbReference type="ChEBI" id="CHEBI:57762"/>
        <dbReference type="EC" id="2.6.1.42"/>
    </reaction>
</comment>
<dbReference type="UniPathway" id="UPA00049">
    <property type="reaction ID" value="UER00062"/>
</dbReference>
<evidence type="ECO:0000313" key="19">
    <source>
        <dbReference type="Proteomes" id="UP000250918"/>
    </source>
</evidence>
<evidence type="ECO:0000256" key="8">
    <source>
        <dbReference type="ARBA" id="ARBA00022605"/>
    </source>
</evidence>
<evidence type="ECO:0000256" key="16">
    <source>
        <dbReference type="RuleBase" id="RU004516"/>
    </source>
</evidence>
<evidence type="ECO:0000256" key="15">
    <source>
        <dbReference type="RuleBase" id="RU004106"/>
    </source>
</evidence>
<dbReference type="InterPro" id="IPR033939">
    <property type="entry name" value="BCAT_family"/>
</dbReference>